<sequence length="211" mass="22943">MNWLSRFLPGSGPGLTPEQQASLDLAGKLPAPDLARSHYETRYVVVNTETGPADGASQRLLAVGAVAINRGLIHPDDAFQARLGDSPADALIGLLRFIALAPVVVFNAPFNRGTLERAFEQHLGNQPTLEWLDLMVLLPSLYPERIGGQARMDAWLGAFDIDRLAPRDALLEAYAVAQLHLVALARARHQGLASPRDLLDTQSSRKWLRGG</sequence>
<dbReference type="RefSeq" id="WP_141349545.1">
    <property type="nucleotide sequence ID" value="NZ_BJNV01000009.1"/>
</dbReference>
<evidence type="ECO:0008006" key="3">
    <source>
        <dbReference type="Google" id="ProtNLM"/>
    </source>
</evidence>
<protein>
    <recommendedName>
        <fullName evidence="3">3'-5' exonuclease</fullName>
    </recommendedName>
</protein>
<accession>A0A4Y4CSE0</accession>
<organism evidence="1 2">
    <name type="scientific">Zoogloea ramigera</name>
    <dbReference type="NCBI Taxonomy" id="350"/>
    <lineage>
        <taxon>Bacteria</taxon>
        <taxon>Pseudomonadati</taxon>
        <taxon>Pseudomonadota</taxon>
        <taxon>Betaproteobacteria</taxon>
        <taxon>Rhodocyclales</taxon>
        <taxon>Zoogloeaceae</taxon>
        <taxon>Zoogloea</taxon>
    </lineage>
</organism>
<comment type="caution">
    <text evidence="1">The sequence shown here is derived from an EMBL/GenBank/DDBJ whole genome shotgun (WGS) entry which is preliminary data.</text>
</comment>
<dbReference type="InterPro" id="IPR036397">
    <property type="entry name" value="RNaseH_sf"/>
</dbReference>
<dbReference type="AlphaFoldDB" id="A0A4Y4CSE0"/>
<dbReference type="GO" id="GO:0003676">
    <property type="term" value="F:nucleic acid binding"/>
    <property type="evidence" value="ECO:0007669"/>
    <property type="project" value="InterPro"/>
</dbReference>
<keyword evidence="2" id="KW-1185">Reference proteome</keyword>
<gene>
    <name evidence="1" type="ORF">ZRA01_08020</name>
</gene>
<proteinExistence type="predicted"/>
<reference evidence="1 2" key="1">
    <citation type="submission" date="2019-06" db="EMBL/GenBank/DDBJ databases">
        <title>Whole genome shotgun sequence of Zoogloea ramigera NBRC 15342.</title>
        <authorList>
            <person name="Hosoyama A."/>
            <person name="Uohara A."/>
            <person name="Ohji S."/>
            <person name="Ichikawa N."/>
        </authorList>
    </citation>
    <scope>NUCLEOTIDE SEQUENCE [LARGE SCALE GENOMIC DNA]</scope>
    <source>
        <strain evidence="1 2">NBRC 15342</strain>
    </source>
</reference>
<evidence type="ECO:0000313" key="2">
    <source>
        <dbReference type="Proteomes" id="UP000318422"/>
    </source>
</evidence>
<dbReference type="InterPro" id="IPR012337">
    <property type="entry name" value="RNaseH-like_sf"/>
</dbReference>
<dbReference type="Gene3D" id="3.30.420.10">
    <property type="entry name" value="Ribonuclease H-like superfamily/Ribonuclease H"/>
    <property type="match status" value="1"/>
</dbReference>
<dbReference type="EMBL" id="BJNV01000009">
    <property type="protein sequence ID" value="GEC94729.1"/>
    <property type="molecule type" value="Genomic_DNA"/>
</dbReference>
<evidence type="ECO:0000313" key="1">
    <source>
        <dbReference type="EMBL" id="GEC94729.1"/>
    </source>
</evidence>
<name>A0A4Y4CSE0_ZOORA</name>
<dbReference type="SUPFAM" id="SSF53098">
    <property type="entry name" value="Ribonuclease H-like"/>
    <property type="match status" value="1"/>
</dbReference>
<dbReference type="Proteomes" id="UP000318422">
    <property type="component" value="Unassembled WGS sequence"/>
</dbReference>
<dbReference type="OrthoDB" id="5497329at2"/>